<feature type="compositionally biased region" description="Basic residues" evidence="1">
    <location>
        <begin position="68"/>
        <end position="83"/>
    </location>
</feature>
<reference evidence="3" key="1">
    <citation type="submission" date="2015-05" db="EMBL/GenBank/DDBJ databases">
        <authorList>
            <person name="Fogelqvist Johan"/>
        </authorList>
    </citation>
    <scope>NUCLEOTIDE SEQUENCE [LARGE SCALE GENOMIC DNA]</scope>
</reference>
<feature type="non-terminal residue" evidence="2">
    <location>
        <position position="92"/>
    </location>
</feature>
<dbReference type="EMBL" id="CVQH01025085">
    <property type="protein sequence ID" value="CRK37925.1"/>
    <property type="molecule type" value="Genomic_DNA"/>
</dbReference>
<accession>A0A0G4MV92</accession>
<dbReference type="Proteomes" id="UP000044602">
    <property type="component" value="Unassembled WGS sequence"/>
</dbReference>
<feature type="region of interest" description="Disordered" evidence="1">
    <location>
        <begin position="1"/>
        <end position="92"/>
    </location>
</feature>
<protein>
    <submittedName>
        <fullName evidence="2">Uncharacterized protein</fullName>
    </submittedName>
</protein>
<sequence>AARRLPPQGQEDGQAALARPHAPAQGESGQGRHAGADAAPHRRLPDGAAGQVRPAAAAERRAHDWHGRAGRGRRQLWRRRRGGAHGERVVWR</sequence>
<evidence type="ECO:0000313" key="2">
    <source>
        <dbReference type="EMBL" id="CRK37925.1"/>
    </source>
</evidence>
<feature type="compositionally biased region" description="Low complexity" evidence="1">
    <location>
        <begin position="48"/>
        <end position="57"/>
    </location>
</feature>
<proteinExistence type="predicted"/>
<organism evidence="2 3">
    <name type="scientific">Verticillium longisporum</name>
    <name type="common">Verticillium dahliae var. longisporum</name>
    <dbReference type="NCBI Taxonomy" id="100787"/>
    <lineage>
        <taxon>Eukaryota</taxon>
        <taxon>Fungi</taxon>
        <taxon>Dikarya</taxon>
        <taxon>Ascomycota</taxon>
        <taxon>Pezizomycotina</taxon>
        <taxon>Sordariomycetes</taxon>
        <taxon>Hypocreomycetidae</taxon>
        <taxon>Glomerellales</taxon>
        <taxon>Plectosphaerellaceae</taxon>
        <taxon>Verticillium</taxon>
    </lineage>
</organism>
<keyword evidence="3" id="KW-1185">Reference proteome</keyword>
<name>A0A0G4MV92_VERLO</name>
<gene>
    <name evidence="2" type="ORF">BN1708_020397</name>
</gene>
<evidence type="ECO:0000256" key="1">
    <source>
        <dbReference type="SAM" id="MobiDB-lite"/>
    </source>
</evidence>
<feature type="compositionally biased region" description="Basic and acidic residues" evidence="1">
    <location>
        <begin position="58"/>
        <end position="67"/>
    </location>
</feature>
<evidence type="ECO:0000313" key="3">
    <source>
        <dbReference type="Proteomes" id="UP000044602"/>
    </source>
</evidence>
<dbReference type="AlphaFoldDB" id="A0A0G4MV92"/>
<feature type="non-terminal residue" evidence="2">
    <location>
        <position position="1"/>
    </location>
</feature>